<dbReference type="SUPFAM" id="SSF48452">
    <property type="entry name" value="TPR-like"/>
    <property type="match status" value="1"/>
</dbReference>
<dbReference type="SUPFAM" id="SSF52540">
    <property type="entry name" value="P-loop containing nucleoside triphosphate hydrolases"/>
    <property type="match status" value="1"/>
</dbReference>
<name>A0ABW1ZFM3_9DEIO</name>
<sequence>MTPQAGLYLKTLGVPQVTLDGAALDVPGKSLALLAYLALEGQTPREVLADLLWTDQDEGAARRNLRVQVHRLRACGVGAWLEVSGSALALCPSVRVDLTELRAALARGEPGQAAALAGGRFLDHLGVPGAATFEDWREATAQAAFEDQLRALDAAAAAHAGAGHWAAALEGHRRALSLDPLRERTVRAVMDAHLALGQPADALAAYETLERRLRQELGAGPLPATAALKAQVDALLAGPAPSPRPAGVPLVGREADCAALRTGRLTLVLGEAGVGKTRLVTEAAGDALVVRGAAELTPLPYGALLDLLRSAGLHRCPERLRPVLSAALAAPGAPGLTDRAALLDALAQALVSLCSGHTLIVEDLHWLDPSTLEAAFLALHRGVPRLWLTARPGELAARADLQAVLARLDPRASRWPNWARPRWPA</sequence>
<feature type="domain" description="Bacterial transcriptional activator" evidence="1">
    <location>
        <begin position="96"/>
        <end position="233"/>
    </location>
</feature>
<proteinExistence type="predicted"/>
<keyword evidence="3" id="KW-1185">Reference proteome</keyword>
<evidence type="ECO:0000313" key="2">
    <source>
        <dbReference type="EMBL" id="MFC6659258.1"/>
    </source>
</evidence>
<dbReference type="Gene3D" id="1.25.40.10">
    <property type="entry name" value="Tetratricopeptide repeat domain"/>
    <property type="match status" value="1"/>
</dbReference>
<protein>
    <submittedName>
        <fullName evidence="2">BTAD domain-containing putative transcriptional regulator</fullName>
    </submittedName>
</protein>
<dbReference type="InterPro" id="IPR036388">
    <property type="entry name" value="WH-like_DNA-bd_sf"/>
</dbReference>
<dbReference type="InterPro" id="IPR051677">
    <property type="entry name" value="AfsR-DnrI-RedD_regulator"/>
</dbReference>
<dbReference type="Pfam" id="PF13191">
    <property type="entry name" value="AAA_16"/>
    <property type="match status" value="1"/>
</dbReference>
<dbReference type="Gene3D" id="1.10.10.10">
    <property type="entry name" value="Winged helix-like DNA-binding domain superfamily/Winged helix DNA-binding domain"/>
    <property type="match status" value="1"/>
</dbReference>
<dbReference type="Pfam" id="PF03704">
    <property type="entry name" value="BTAD"/>
    <property type="match status" value="1"/>
</dbReference>
<dbReference type="Proteomes" id="UP001596317">
    <property type="component" value="Unassembled WGS sequence"/>
</dbReference>
<dbReference type="InterPro" id="IPR011990">
    <property type="entry name" value="TPR-like_helical_dom_sf"/>
</dbReference>
<dbReference type="InterPro" id="IPR005158">
    <property type="entry name" value="BTAD"/>
</dbReference>
<organism evidence="2 3">
    <name type="scientific">Deinococcus multiflagellatus</name>
    <dbReference type="NCBI Taxonomy" id="1656887"/>
    <lineage>
        <taxon>Bacteria</taxon>
        <taxon>Thermotogati</taxon>
        <taxon>Deinococcota</taxon>
        <taxon>Deinococci</taxon>
        <taxon>Deinococcales</taxon>
        <taxon>Deinococcaceae</taxon>
        <taxon>Deinococcus</taxon>
    </lineage>
</organism>
<reference evidence="3" key="1">
    <citation type="journal article" date="2019" name="Int. J. Syst. Evol. Microbiol.">
        <title>The Global Catalogue of Microorganisms (GCM) 10K type strain sequencing project: providing services to taxonomists for standard genome sequencing and annotation.</title>
        <authorList>
            <consortium name="The Broad Institute Genomics Platform"/>
            <consortium name="The Broad Institute Genome Sequencing Center for Infectious Disease"/>
            <person name="Wu L."/>
            <person name="Ma J."/>
        </authorList>
    </citation>
    <scope>NUCLEOTIDE SEQUENCE [LARGE SCALE GENOMIC DNA]</scope>
    <source>
        <strain evidence="3">CCUG 63830</strain>
    </source>
</reference>
<gene>
    <name evidence="2" type="ORF">ACFP90_01920</name>
</gene>
<dbReference type="InterPro" id="IPR016032">
    <property type="entry name" value="Sig_transdc_resp-reg_C-effctor"/>
</dbReference>
<accession>A0ABW1ZFM3</accession>
<comment type="caution">
    <text evidence="2">The sequence shown here is derived from an EMBL/GenBank/DDBJ whole genome shotgun (WGS) entry which is preliminary data.</text>
</comment>
<dbReference type="PANTHER" id="PTHR35807">
    <property type="entry name" value="TRANSCRIPTIONAL REGULATOR REDD-RELATED"/>
    <property type="match status" value="1"/>
</dbReference>
<evidence type="ECO:0000313" key="3">
    <source>
        <dbReference type="Proteomes" id="UP001596317"/>
    </source>
</evidence>
<evidence type="ECO:0000259" key="1">
    <source>
        <dbReference type="SMART" id="SM01043"/>
    </source>
</evidence>
<dbReference type="SMART" id="SM01043">
    <property type="entry name" value="BTAD"/>
    <property type="match status" value="1"/>
</dbReference>
<dbReference type="InterPro" id="IPR027417">
    <property type="entry name" value="P-loop_NTPase"/>
</dbReference>
<dbReference type="RefSeq" id="WP_380053809.1">
    <property type="nucleotide sequence ID" value="NZ_JBHSWB010000001.1"/>
</dbReference>
<dbReference type="SUPFAM" id="SSF46894">
    <property type="entry name" value="C-terminal effector domain of the bipartite response regulators"/>
    <property type="match status" value="1"/>
</dbReference>
<dbReference type="EMBL" id="JBHSWB010000001">
    <property type="protein sequence ID" value="MFC6659258.1"/>
    <property type="molecule type" value="Genomic_DNA"/>
</dbReference>
<dbReference type="InterPro" id="IPR041664">
    <property type="entry name" value="AAA_16"/>
</dbReference>